<feature type="transmembrane region" description="Helical" evidence="1">
    <location>
        <begin position="72"/>
        <end position="90"/>
    </location>
</feature>
<gene>
    <name evidence="2" type="ORF">BXY_01030</name>
</gene>
<accession>D6D4K2</accession>
<evidence type="ECO:0000256" key="1">
    <source>
        <dbReference type="SAM" id="Phobius"/>
    </source>
</evidence>
<organism evidence="2 3">
    <name type="scientific">Bacteroides xylanisolvens XB1A</name>
    <dbReference type="NCBI Taxonomy" id="657309"/>
    <lineage>
        <taxon>Bacteria</taxon>
        <taxon>Pseudomonadati</taxon>
        <taxon>Bacteroidota</taxon>
        <taxon>Bacteroidia</taxon>
        <taxon>Bacteroidales</taxon>
        <taxon>Bacteroidaceae</taxon>
        <taxon>Bacteroides</taxon>
    </lineage>
</organism>
<keyword evidence="1" id="KW-0472">Membrane</keyword>
<reference evidence="2 3" key="1">
    <citation type="submission" date="2010-03" db="EMBL/GenBank/DDBJ databases">
        <title>The genome sequence of Bacteriodes xylanisolvens XB1A.</title>
        <authorList>
            <consortium name="metaHIT consortium -- http://www.metahit.eu/"/>
            <person name="Pajon A."/>
            <person name="Turner K."/>
            <person name="Parkhill J."/>
            <person name="Bernalier A."/>
        </authorList>
    </citation>
    <scope>NUCLEOTIDE SEQUENCE [LARGE SCALE GENOMIC DNA]</scope>
    <source>
        <strain evidence="2 3">XB1A</strain>
    </source>
</reference>
<evidence type="ECO:0000313" key="2">
    <source>
        <dbReference type="EMBL" id="CBK65404.1"/>
    </source>
</evidence>
<dbReference type="KEGG" id="bxy:BXY_01030"/>
<dbReference type="Proteomes" id="UP000008795">
    <property type="component" value="Chromosome"/>
</dbReference>
<name>D6D4K2_9BACE</name>
<reference evidence="2 3" key="2">
    <citation type="submission" date="2010-03" db="EMBL/GenBank/DDBJ databases">
        <authorList>
            <person name="Pajon A."/>
        </authorList>
    </citation>
    <scope>NUCLEOTIDE SEQUENCE [LARGE SCALE GENOMIC DNA]</scope>
    <source>
        <strain evidence="2 3">XB1A</strain>
    </source>
</reference>
<sequence>MHQDCRELNLVHLLRVQTIDDTVEQSDGRYNNSGGFYMSSYLEKYFSSRYNNIGPVRFQLILLDTLFGRELSMFHIYLAVIFFILLCFILKENCLNFLQKYQCGM</sequence>
<dbReference type="EMBL" id="FP929033">
    <property type="protein sequence ID" value="CBK65404.1"/>
    <property type="molecule type" value="Genomic_DNA"/>
</dbReference>
<proteinExistence type="predicted"/>
<keyword evidence="1" id="KW-1133">Transmembrane helix</keyword>
<protein>
    <submittedName>
        <fullName evidence="2">Uncharacterized protein</fullName>
    </submittedName>
</protein>
<keyword evidence="1" id="KW-0812">Transmembrane</keyword>
<dbReference type="AlphaFoldDB" id="D6D4K2"/>
<evidence type="ECO:0000313" key="3">
    <source>
        <dbReference type="Proteomes" id="UP000008795"/>
    </source>
</evidence>
<dbReference type="HOGENOM" id="CLU_2231243_0_0_10"/>